<sequence>MMAVGGCPLPECPMHQLERIVLTDENGYREVTLPYRIARAGMLDTRGADARSGRIACPGLDASRNNIVYGRPVLPGTEAKDLEKWSSALGVNSLGIKTVAYLSGPFWSAPLAFLRGRFDDRALNTGFLRSMKRSTNTGILTKTSFNQDALNRFVWAARPDLRGTSMTSDWLYSDRSACQYIDESMLPLIRDHNARNTDREAGWLSRQLGLFLSTFEMHSLLLGTLAQPITTGRGEPAMTVNAIQLRDLHDLYKYGIMPAAAEERLFSAGLLAYPVVYFDELPPSRTSG</sequence>
<evidence type="ECO:0000313" key="1">
    <source>
        <dbReference type="EMBL" id="OHV17212.1"/>
    </source>
</evidence>
<dbReference type="EMBL" id="MNAO01000053">
    <property type="protein sequence ID" value="OHV17212.1"/>
    <property type="molecule type" value="Genomic_DNA"/>
</dbReference>
<organism evidence="1 2">
    <name type="scientific">Methylorubrum extorquens</name>
    <name type="common">Methylobacterium dichloromethanicum</name>
    <name type="synonym">Methylobacterium extorquens</name>
    <dbReference type="NCBI Taxonomy" id="408"/>
    <lineage>
        <taxon>Bacteria</taxon>
        <taxon>Pseudomonadati</taxon>
        <taxon>Pseudomonadota</taxon>
        <taxon>Alphaproteobacteria</taxon>
        <taxon>Hyphomicrobiales</taxon>
        <taxon>Methylobacteriaceae</taxon>
        <taxon>Methylorubrum</taxon>
    </lineage>
</organism>
<protein>
    <submittedName>
        <fullName evidence="1">Uncharacterized protein</fullName>
    </submittedName>
</protein>
<gene>
    <name evidence="1" type="ORF">BK022_06920</name>
</gene>
<comment type="caution">
    <text evidence="1">The sequence shown here is derived from an EMBL/GenBank/DDBJ whole genome shotgun (WGS) entry which is preliminary data.</text>
</comment>
<accession>A0A1S1P9E7</accession>
<reference evidence="1 2" key="1">
    <citation type="submission" date="2016-10" db="EMBL/GenBank/DDBJ databases">
        <title>Draft genome sequence of Methylobacterium extorquens CP3, a seed endophyte of Crotalaria pumila with plant growth-promoting and metal tolerance properties.</title>
        <authorList>
            <person name="Sanchez-Lopez A.S."/>
            <person name="Van Hamme J.D."/>
            <person name="Thijs S."/>
            <person name="Mcammond B.M."/>
            <person name="Stevens V."/>
            <person name="Gonzalez-Chavez M.D.C."/>
            <person name="Vangronsveld J."/>
        </authorList>
    </citation>
    <scope>NUCLEOTIDE SEQUENCE [LARGE SCALE GENOMIC DNA]</scope>
    <source>
        <strain evidence="1 2">CP3</strain>
    </source>
</reference>
<dbReference type="AlphaFoldDB" id="A0A1S1P9E7"/>
<dbReference type="Proteomes" id="UP000180215">
    <property type="component" value="Unassembled WGS sequence"/>
</dbReference>
<proteinExistence type="predicted"/>
<evidence type="ECO:0000313" key="2">
    <source>
        <dbReference type="Proteomes" id="UP000180215"/>
    </source>
</evidence>
<name>A0A1S1P9E7_METEX</name>